<dbReference type="Proteomes" id="UP001234297">
    <property type="component" value="Chromosome 4"/>
</dbReference>
<keyword evidence="2" id="KW-1185">Reference proteome</keyword>
<comment type="caution">
    <text evidence="1">The sequence shown here is derived from an EMBL/GenBank/DDBJ whole genome shotgun (WGS) entry which is preliminary data.</text>
</comment>
<sequence>MDLLPLLQATGWFSALLIIYHLVITWARSKKRIRAGPPEPAGSWPIIGHLHLLVGAEPLYQKLGAMADQYGPTLMLRIGMRRTLVVSSWEAVKDCFTTNDKALSTRPRTAAAEYMGYNYAMLGFAPYGSYWRELRKIAMLQILSNARLEKLKHLRAAEIDMRVKNLYSLWSMNGRSAVPIDLKQWCGDLTLDIVVRMVVGKRCFNGSGGGGDDSKGRRFQKAISEFFYLMELFLVSDVIPLLKWFDFRGHRRAMKATAEELDSLLVKWLDEHRRKRSSSEGEVMEDFMDVMLSITGDGLMSGHDHDTIIKATCLSLILGGTDTTSVTLARAIALVLANPQVMEKAQEELDIHVGKGRSVDESDIKKLVYLQAIVKETFRHCPSAPIGVPRETMQDCKIDGYHVPVGTQVIVNVWKLQQDPRVWSDPHEFQPDRFLTGHAGVEPRGQHFEYIPFGSGRRACPGVSFALQVLHLALARVIHGFDLVIPSHGPINVTQSMSLNARNSEPIRVLFNPRLSPELYE</sequence>
<evidence type="ECO:0000313" key="1">
    <source>
        <dbReference type="EMBL" id="KAJ8618491.1"/>
    </source>
</evidence>
<gene>
    <name evidence="1" type="ORF">MRB53_014677</name>
</gene>
<protein>
    <submittedName>
        <fullName evidence="1">Uncharacterized protein</fullName>
    </submittedName>
</protein>
<proteinExistence type="predicted"/>
<name>A0ACC2KBM9_PERAE</name>
<dbReference type="EMBL" id="CM056812">
    <property type="protein sequence ID" value="KAJ8618491.1"/>
    <property type="molecule type" value="Genomic_DNA"/>
</dbReference>
<organism evidence="1 2">
    <name type="scientific">Persea americana</name>
    <name type="common">Avocado</name>
    <dbReference type="NCBI Taxonomy" id="3435"/>
    <lineage>
        <taxon>Eukaryota</taxon>
        <taxon>Viridiplantae</taxon>
        <taxon>Streptophyta</taxon>
        <taxon>Embryophyta</taxon>
        <taxon>Tracheophyta</taxon>
        <taxon>Spermatophyta</taxon>
        <taxon>Magnoliopsida</taxon>
        <taxon>Magnoliidae</taxon>
        <taxon>Laurales</taxon>
        <taxon>Lauraceae</taxon>
        <taxon>Persea</taxon>
    </lineage>
</organism>
<reference evidence="1 2" key="1">
    <citation type="journal article" date="2022" name="Hortic Res">
        <title>A haplotype resolved chromosomal level avocado genome allows analysis of novel avocado genes.</title>
        <authorList>
            <person name="Nath O."/>
            <person name="Fletcher S.J."/>
            <person name="Hayward A."/>
            <person name="Shaw L.M."/>
            <person name="Masouleh A.K."/>
            <person name="Furtado A."/>
            <person name="Henry R.J."/>
            <person name="Mitter N."/>
        </authorList>
    </citation>
    <scope>NUCLEOTIDE SEQUENCE [LARGE SCALE GENOMIC DNA]</scope>
    <source>
        <strain evidence="2">cv. Hass</strain>
    </source>
</reference>
<accession>A0ACC2KBM9</accession>
<evidence type="ECO:0000313" key="2">
    <source>
        <dbReference type="Proteomes" id="UP001234297"/>
    </source>
</evidence>